<dbReference type="Gene3D" id="3.40.390.10">
    <property type="entry name" value="Collagenase (Catalytic Domain)"/>
    <property type="match status" value="1"/>
</dbReference>
<evidence type="ECO:0008006" key="5">
    <source>
        <dbReference type="Google" id="ProtNLM"/>
    </source>
</evidence>
<dbReference type="AlphaFoldDB" id="A0A919N2J6"/>
<dbReference type="EMBL" id="BOMV01000083">
    <property type="protein sequence ID" value="GIF00478.1"/>
    <property type="molecule type" value="Genomic_DNA"/>
</dbReference>
<dbReference type="GO" id="GO:0008237">
    <property type="term" value="F:metallopeptidase activity"/>
    <property type="evidence" value="ECO:0007669"/>
    <property type="project" value="InterPro"/>
</dbReference>
<comment type="caution">
    <text evidence="3">The sequence shown here is derived from an EMBL/GenBank/DDBJ whole genome shotgun (WGS) entry which is preliminary data.</text>
</comment>
<sequence length="184" mass="20267">MTHYGDLNHQRRRTVGRVLAVACVAALGVASAAVPAQAHYSGTGQIIARIEVYPYNYNSQWQPALDRGLANWNATASPAYISKYNNSGSSITAASYSNTWFGYYTRCGDFCYYIRMNARTISARATNFSNFVTSVLVHEYGHAFNCSDLSSSSGVTSIMNEGRNRNSMVTPQPHDVSDVNAYYN</sequence>
<proteinExistence type="predicted"/>
<evidence type="ECO:0000256" key="2">
    <source>
        <dbReference type="SAM" id="SignalP"/>
    </source>
</evidence>
<dbReference type="Proteomes" id="UP000636960">
    <property type="component" value="Unassembled WGS sequence"/>
</dbReference>
<feature type="region of interest" description="Disordered" evidence="1">
    <location>
        <begin position="162"/>
        <end position="184"/>
    </location>
</feature>
<dbReference type="RefSeq" id="WP_203788336.1">
    <property type="nucleotide sequence ID" value="NZ_BOMV01000083.1"/>
</dbReference>
<organism evidence="3 4">
    <name type="scientific">Paractinoplanes rishiriensis</name>
    <dbReference type="NCBI Taxonomy" id="1050105"/>
    <lineage>
        <taxon>Bacteria</taxon>
        <taxon>Bacillati</taxon>
        <taxon>Actinomycetota</taxon>
        <taxon>Actinomycetes</taxon>
        <taxon>Micromonosporales</taxon>
        <taxon>Micromonosporaceae</taxon>
        <taxon>Paractinoplanes</taxon>
    </lineage>
</organism>
<accession>A0A919N2J6</accession>
<dbReference type="SUPFAM" id="SSF55486">
    <property type="entry name" value="Metalloproteases ('zincins'), catalytic domain"/>
    <property type="match status" value="1"/>
</dbReference>
<protein>
    <recommendedName>
        <fullName evidence="5">Peptidase M10 metallopeptidase domain-containing protein</fullName>
    </recommendedName>
</protein>
<name>A0A919N2J6_9ACTN</name>
<keyword evidence="4" id="KW-1185">Reference proteome</keyword>
<feature type="chain" id="PRO_5038534365" description="Peptidase M10 metallopeptidase domain-containing protein" evidence="2">
    <location>
        <begin position="33"/>
        <end position="184"/>
    </location>
</feature>
<dbReference type="InterPro" id="IPR024079">
    <property type="entry name" value="MetalloPept_cat_dom_sf"/>
</dbReference>
<evidence type="ECO:0000313" key="3">
    <source>
        <dbReference type="EMBL" id="GIF00478.1"/>
    </source>
</evidence>
<reference evidence="3" key="1">
    <citation type="submission" date="2021-01" db="EMBL/GenBank/DDBJ databases">
        <title>Whole genome shotgun sequence of Actinoplanes rishiriensis NBRC 108556.</title>
        <authorList>
            <person name="Komaki H."/>
            <person name="Tamura T."/>
        </authorList>
    </citation>
    <scope>NUCLEOTIDE SEQUENCE</scope>
    <source>
        <strain evidence="3">NBRC 108556</strain>
    </source>
</reference>
<evidence type="ECO:0000313" key="4">
    <source>
        <dbReference type="Proteomes" id="UP000636960"/>
    </source>
</evidence>
<keyword evidence="2" id="KW-0732">Signal</keyword>
<feature type="signal peptide" evidence="2">
    <location>
        <begin position="1"/>
        <end position="32"/>
    </location>
</feature>
<gene>
    <name evidence="3" type="ORF">Ari01nite_79420</name>
</gene>
<evidence type="ECO:0000256" key="1">
    <source>
        <dbReference type="SAM" id="MobiDB-lite"/>
    </source>
</evidence>